<keyword evidence="1" id="KW-1133">Transmembrane helix</keyword>
<dbReference type="AlphaFoldDB" id="A0A1L9SS38"/>
<accession>A0A1L9SS38</accession>
<protein>
    <recommendedName>
        <fullName evidence="4">Transmembrane protein</fullName>
    </recommendedName>
</protein>
<evidence type="ECO:0000313" key="2">
    <source>
        <dbReference type="EMBL" id="OJJ50022.1"/>
    </source>
</evidence>
<organism evidence="2 3">
    <name type="scientific">Penicilliopsis zonata CBS 506.65</name>
    <dbReference type="NCBI Taxonomy" id="1073090"/>
    <lineage>
        <taxon>Eukaryota</taxon>
        <taxon>Fungi</taxon>
        <taxon>Dikarya</taxon>
        <taxon>Ascomycota</taxon>
        <taxon>Pezizomycotina</taxon>
        <taxon>Eurotiomycetes</taxon>
        <taxon>Eurotiomycetidae</taxon>
        <taxon>Eurotiales</taxon>
        <taxon>Aspergillaceae</taxon>
        <taxon>Penicilliopsis</taxon>
    </lineage>
</organism>
<dbReference type="VEuPathDB" id="FungiDB:ASPZODRAFT_1089974"/>
<dbReference type="RefSeq" id="XP_022584532.1">
    <property type="nucleotide sequence ID" value="XM_022720972.1"/>
</dbReference>
<dbReference type="EMBL" id="KV878337">
    <property type="protein sequence ID" value="OJJ50022.1"/>
    <property type="molecule type" value="Genomic_DNA"/>
</dbReference>
<gene>
    <name evidence="2" type="ORF">ASPZODRAFT_1089974</name>
</gene>
<keyword evidence="1" id="KW-0812">Transmembrane</keyword>
<dbReference type="Proteomes" id="UP000184188">
    <property type="component" value="Unassembled WGS sequence"/>
</dbReference>
<evidence type="ECO:0000313" key="3">
    <source>
        <dbReference type="Proteomes" id="UP000184188"/>
    </source>
</evidence>
<evidence type="ECO:0008006" key="4">
    <source>
        <dbReference type="Google" id="ProtNLM"/>
    </source>
</evidence>
<name>A0A1L9SS38_9EURO</name>
<keyword evidence="3" id="KW-1185">Reference proteome</keyword>
<feature type="transmembrane region" description="Helical" evidence="1">
    <location>
        <begin position="20"/>
        <end position="41"/>
    </location>
</feature>
<sequence>MNIKQRKKKRKRKQIVLEALEFLSWIIAWSWGFFYHCILIMRRCESALFTSSNRRVLFRHANICLFLTFVSAFFSNCTLYKPFC</sequence>
<proteinExistence type="predicted"/>
<keyword evidence="1" id="KW-0472">Membrane</keyword>
<evidence type="ECO:0000256" key="1">
    <source>
        <dbReference type="SAM" id="Phobius"/>
    </source>
</evidence>
<dbReference type="GeneID" id="34607437"/>
<feature type="transmembrane region" description="Helical" evidence="1">
    <location>
        <begin position="61"/>
        <end position="80"/>
    </location>
</feature>
<reference evidence="3" key="1">
    <citation type="journal article" date="2017" name="Genome Biol.">
        <title>Comparative genomics reveals high biological diversity and specific adaptations in the industrially and medically important fungal genus Aspergillus.</title>
        <authorList>
            <person name="de Vries R.P."/>
            <person name="Riley R."/>
            <person name="Wiebenga A."/>
            <person name="Aguilar-Osorio G."/>
            <person name="Amillis S."/>
            <person name="Uchima C.A."/>
            <person name="Anderluh G."/>
            <person name="Asadollahi M."/>
            <person name="Askin M."/>
            <person name="Barry K."/>
            <person name="Battaglia E."/>
            <person name="Bayram O."/>
            <person name="Benocci T."/>
            <person name="Braus-Stromeyer S.A."/>
            <person name="Caldana C."/>
            <person name="Canovas D."/>
            <person name="Cerqueira G.C."/>
            <person name="Chen F."/>
            <person name="Chen W."/>
            <person name="Choi C."/>
            <person name="Clum A."/>
            <person name="Dos Santos R.A."/>
            <person name="Damasio A.R."/>
            <person name="Diallinas G."/>
            <person name="Emri T."/>
            <person name="Fekete E."/>
            <person name="Flipphi M."/>
            <person name="Freyberg S."/>
            <person name="Gallo A."/>
            <person name="Gournas C."/>
            <person name="Habgood R."/>
            <person name="Hainaut M."/>
            <person name="Harispe M.L."/>
            <person name="Henrissat B."/>
            <person name="Hilden K.S."/>
            <person name="Hope R."/>
            <person name="Hossain A."/>
            <person name="Karabika E."/>
            <person name="Karaffa L."/>
            <person name="Karanyi Z."/>
            <person name="Krasevec N."/>
            <person name="Kuo A."/>
            <person name="Kusch H."/>
            <person name="LaButti K."/>
            <person name="Lagendijk E.L."/>
            <person name="Lapidus A."/>
            <person name="Levasseur A."/>
            <person name="Lindquist E."/>
            <person name="Lipzen A."/>
            <person name="Logrieco A.F."/>
            <person name="MacCabe A."/>
            <person name="Maekelae M.R."/>
            <person name="Malavazi I."/>
            <person name="Melin P."/>
            <person name="Meyer V."/>
            <person name="Mielnichuk N."/>
            <person name="Miskei M."/>
            <person name="Molnar A.P."/>
            <person name="Mule G."/>
            <person name="Ngan C.Y."/>
            <person name="Orejas M."/>
            <person name="Orosz E."/>
            <person name="Ouedraogo J.P."/>
            <person name="Overkamp K.M."/>
            <person name="Park H.-S."/>
            <person name="Perrone G."/>
            <person name="Piumi F."/>
            <person name="Punt P.J."/>
            <person name="Ram A.F."/>
            <person name="Ramon A."/>
            <person name="Rauscher S."/>
            <person name="Record E."/>
            <person name="Riano-Pachon D.M."/>
            <person name="Robert V."/>
            <person name="Roehrig J."/>
            <person name="Ruller R."/>
            <person name="Salamov A."/>
            <person name="Salih N.S."/>
            <person name="Samson R.A."/>
            <person name="Sandor E."/>
            <person name="Sanguinetti M."/>
            <person name="Schuetze T."/>
            <person name="Sepcic K."/>
            <person name="Shelest E."/>
            <person name="Sherlock G."/>
            <person name="Sophianopoulou V."/>
            <person name="Squina F.M."/>
            <person name="Sun H."/>
            <person name="Susca A."/>
            <person name="Todd R.B."/>
            <person name="Tsang A."/>
            <person name="Unkles S.E."/>
            <person name="van de Wiele N."/>
            <person name="van Rossen-Uffink D."/>
            <person name="Oliveira J.V."/>
            <person name="Vesth T.C."/>
            <person name="Visser J."/>
            <person name="Yu J.-H."/>
            <person name="Zhou M."/>
            <person name="Andersen M.R."/>
            <person name="Archer D.B."/>
            <person name="Baker S.E."/>
            <person name="Benoit I."/>
            <person name="Brakhage A.A."/>
            <person name="Braus G.H."/>
            <person name="Fischer R."/>
            <person name="Frisvad J.C."/>
            <person name="Goldman G.H."/>
            <person name="Houbraken J."/>
            <person name="Oakley B."/>
            <person name="Pocsi I."/>
            <person name="Scazzocchio C."/>
            <person name="Seiboth B."/>
            <person name="vanKuyk P.A."/>
            <person name="Wortman J."/>
            <person name="Dyer P.S."/>
            <person name="Grigoriev I.V."/>
        </authorList>
    </citation>
    <scope>NUCLEOTIDE SEQUENCE [LARGE SCALE GENOMIC DNA]</scope>
    <source>
        <strain evidence="3">CBS 506.65</strain>
    </source>
</reference>